<reference evidence="1" key="1">
    <citation type="submission" date="2022-11" db="EMBL/GenBank/DDBJ databases">
        <authorList>
            <person name="Kikuchi T."/>
        </authorList>
    </citation>
    <scope>NUCLEOTIDE SEQUENCE</scope>
    <source>
        <strain evidence="1">PS1010</strain>
    </source>
</reference>
<organism evidence="1 2">
    <name type="scientific">Caenorhabditis angaria</name>
    <dbReference type="NCBI Taxonomy" id="860376"/>
    <lineage>
        <taxon>Eukaryota</taxon>
        <taxon>Metazoa</taxon>
        <taxon>Ecdysozoa</taxon>
        <taxon>Nematoda</taxon>
        <taxon>Chromadorea</taxon>
        <taxon>Rhabditida</taxon>
        <taxon>Rhabditina</taxon>
        <taxon>Rhabditomorpha</taxon>
        <taxon>Rhabditoidea</taxon>
        <taxon>Rhabditidae</taxon>
        <taxon>Peloderinae</taxon>
        <taxon>Caenorhabditis</taxon>
    </lineage>
</organism>
<protein>
    <submittedName>
        <fullName evidence="1">Uncharacterized protein</fullName>
    </submittedName>
</protein>
<dbReference type="OrthoDB" id="5816129at2759"/>
<sequence length="163" mass="18955">MELVEKFKGTQFDEQSLHTLAKNLIGAKNGDEEDYQRVLDEFMDGLSEEKQKVFGERFYDEIKTKFVTEKINKVLALHLNSEQIQKLRNVLMAGEEFDASRDDMLLALIQEFSQDSSIDQAHIKIESVFVDLQHFNKKNPGWLEKVEKSMAKIANFNIIHDEM</sequence>
<dbReference type="EMBL" id="CANHGI010000002">
    <property type="protein sequence ID" value="CAI5440842.1"/>
    <property type="molecule type" value="Genomic_DNA"/>
</dbReference>
<dbReference type="Proteomes" id="UP001152747">
    <property type="component" value="Unassembled WGS sequence"/>
</dbReference>
<gene>
    <name evidence="1" type="ORF">CAMP_LOCUS3479</name>
</gene>
<dbReference type="AlphaFoldDB" id="A0A9P1MV54"/>
<proteinExistence type="predicted"/>
<name>A0A9P1MV54_9PELO</name>
<comment type="caution">
    <text evidence="1">The sequence shown here is derived from an EMBL/GenBank/DDBJ whole genome shotgun (WGS) entry which is preliminary data.</text>
</comment>
<accession>A0A9P1MV54</accession>
<evidence type="ECO:0000313" key="2">
    <source>
        <dbReference type="Proteomes" id="UP001152747"/>
    </source>
</evidence>
<keyword evidence="2" id="KW-1185">Reference proteome</keyword>
<evidence type="ECO:0000313" key="1">
    <source>
        <dbReference type="EMBL" id="CAI5440842.1"/>
    </source>
</evidence>